<dbReference type="AlphaFoldDB" id="R2RR98"/>
<evidence type="ECO:0008006" key="5">
    <source>
        <dbReference type="Google" id="ProtNLM"/>
    </source>
</evidence>
<organism evidence="1 3">
    <name type="scientific">Enterococcus malodoratus ATCC 43197</name>
    <dbReference type="NCBI Taxonomy" id="1158601"/>
    <lineage>
        <taxon>Bacteria</taxon>
        <taxon>Bacillati</taxon>
        <taxon>Bacillota</taxon>
        <taxon>Bacilli</taxon>
        <taxon>Lactobacillales</taxon>
        <taxon>Enterococcaceae</taxon>
        <taxon>Enterococcus</taxon>
    </lineage>
</organism>
<dbReference type="Gene3D" id="3.40.1720.10">
    <property type="entry name" value="Streptococcus thermophilus LMG 18311 protein like"/>
    <property type="match status" value="1"/>
</dbReference>
<evidence type="ECO:0000313" key="4">
    <source>
        <dbReference type="Proteomes" id="UP000014148"/>
    </source>
</evidence>
<evidence type="ECO:0000313" key="2">
    <source>
        <dbReference type="EMBL" id="EOT64453.1"/>
    </source>
</evidence>
<evidence type="ECO:0000313" key="3">
    <source>
        <dbReference type="Proteomes" id="UP000013783"/>
    </source>
</evidence>
<dbReference type="EMBL" id="AJAK01000012">
    <property type="protein sequence ID" value="EOH78459.1"/>
    <property type="molecule type" value="Genomic_DNA"/>
</dbReference>
<dbReference type="OrthoDB" id="2192796at2"/>
<reference evidence="2 4" key="2">
    <citation type="submission" date="2013-03" db="EMBL/GenBank/DDBJ databases">
        <title>The Genome Sequence of Enterococcus malodoratus ATCC_43197 (PacBio/Illumina hybrid assembly).</title>
        <authorList>
            <consortium name="The Broad Institute Genomics Platform"/>
            <consortium name="The Broad Institute Genome Sequencing Center for Infectious Disease"/>
            <person name="Earl A."/>
            <person name="Russ C."/>
            <person name="Gilmore M."/>
            <person name="Surin D."/>
            <person name="Walker B."/>
            <person name="Young S."/>
            <person name="Zeng Q."/>
            <person name="Gargeya S."/>
            <person name="Fitzgerald M."/>
            <person name="Haas B."/>
            <person name="Abouelleil A."/>
            <person name="Allen A.W."/>
            <person name="Alvarado L."/>
            <person name="Arachchi H.M."/>
            <person name="Berlin A.M."/>
            <person name="Chapman S.B."/>
            <person name="Gainer-Dewar J."/>
            <person name="Goldberg J."/>
            <person name="Griggs A."/>
            <person name="Gujja S."/>
            <person name="Hansen M."/>
            <person name="Howarth C."/>
            <person name="Imamovic A."/>
            <person name="Ireland A."/>
            <person name="Larimer J."/>
            <person name="McCowan C."/>
            <person name="Murphy C."/>
            <person name="Pearson M."/>
            <person name="Poon T.W."/>
            <person name="Priest M."/>
            <person name="Roberts A."/>
            <person name="Saif S."/>
            <person name="Shea T."/>
            <person name="Sisk P."/>
            <person name="Sykes S."/>
            <person name="Wortman J."/>
            <person name="Nusbaum C."/>
            <person name="Birren B."/>
        </authorList>
    </citation>
    <scope>NUCLEOTIDE SEQUENCE [LARGE SCALE GENOMIC DNA]</scope>
    <source>
        <strain evidence="2 4">ATCC 43197</strain>
    </source>
</reference>
<dbReference type="Proteomes" id="UP000014148">
    <property type="component" value="Unassembled WGS sequence"/>
</dbReference>
<evidence type="ECO:0000313" key="1">
    <source>
        <dbReference type="EMBL" id="EOH78459.1"/>
    </source>
</evidence>
<reference evidence="1 3" key="1">
    <citation type="submission" date="2013-02" db="EMBL/GenBank/DDBJ databases">
        <title>The Genome Sequence of Enterococcus malodoratus ATCC_43197.</title>
        <authorList>
            <consortium name="The Broad Institute Genome Sequencing Platform"/>
            <consortium name="The Broad Institute Genome Sequencing Center for Infectious Disease"/>
            <person name="Earl A.M."/>
            <person name="Gilmore M.S."/>
            <person name="Lebreton F."/>
            <person name="Walker B."/>
            <person name="Young S.K."/>
            <person name="Zeng Q."/>
            <person name="Gargeya S."/>
            <person name="Fitzgerald M."/>
            <person name="Haas B."/>
            <person name="Abouelleil A."/>
            <person name="Alvarado L."/>
            <person name="Arachchi H.M."/>
            <person name="Berlin A.M."/>
            <person name="Chapman S.B."/>
            <person name="Dewar J."/>
            <person name="Goldberg J."/>
            <person name="Griggs A."/>
            <person name="Gujja S."/>
            <person name="Hansen M."/>
            <person name="Howarth C."/>
            <person name="Imamovic A."/>
            <person name="Larimer J."/>
            <person name="McCowan C."/>
            <person name="Murphy C."/>
            <person name="Neiman D."/>
            <person name="Pearson M."/>
            <person name="Priest M."/>
            <person name="Roberts A."/>
            <person name="Saif S."/>
            <person name="Shea T."/>
            <person name="Sisk P."/>
            <person name="Sykes S."/>
            <person name="Wortman J."/>
            <person name="Nusbaum C."/>
            <person name="Birren B."/>
        </authorList>
    </citation>
    <scope>NUCLEOTIDE SEQUENCE [LARGE SCALE GENOMIC DNA]</scope>
    <source>
        <strain evidence="1 3">ATCC 43197</strain>
    </source>
</reference>
<name>R2RR98_9ENTE</name>
<dbReference type="GeneID" id="79785757"/>
<sequence>MKLIETPLNSNVNLETLYPNLTKYFFDKRQAVKLLKLYAYDRTKIIYADRFDTIDLLLLNRHRKISHKEVDTIIRRLLKVERKDVVVDVGYKKQIMEAGLRPKESYKDIIAVEYKVPKEE</sequence>
<dbReference type="EMBL" id="ASWA01000004">
    <property type="protein sequence ID" value="EOT64453.1"/>
    <property type="molecule type" value="Genomic_DNA"/>
</dbReference>
<comment type="caution">
    <text evidence="1">The sequence shown here is derived from an EMBL/GenBank/DDBJ whole genome shotgun (WGS) entry which is preliminary data.</text>
</comment>
<dbReference type="InterPro" id="IPR014959">
    <property type="entry name" value="DUF1827"/>
</dbReference>
<dbReference type="InterPro" id="IPR038226">
    <property type="entry name" value="LMG18311-like_sf"/>
</dbReference>
<dbReference type="eggNOG" id="ENOG5033MTD">
    <property type="taxonomic scope" value="Bacteria"/>
</dbReference>
<proteinExistence type="predicted"/>
<dbReference type="PATRIC" id="fig|1158601.3.peg.1736"/>
<dbReference type="Proteomes" id="UP000013783">
    <property type="component" value="Unassembled WGS sequence"/>
</dbReference>
<gene>
    <name evidence="2" type="ORF">I585_03652</name>
    <name evidence="1" type="ORF">UAI_01769</name>
</gene>
<accession>R2RR98</accession>
<dbReference type="RefSeq" id="WP_010740611.1">
    <property type="nucleotide sequence ID" value="NZ_KB946250.1"/>
</dbReference>
<protein>
    <recommendedName>
        <fullName evidence="5">DUF1827 domain-containing protein</fullName>
    </recommendedName>
</protein>
<dbReference type="Pfam" id="PF08860">
    <property type="entry name" value="DUF1827"/>
    <property type="match status" value="1"/>
</dbReference>
<keyword evidence="4" id="KW-1185">Reference proteome</keyword>
<dbReference type="STRING" id="71451.RV07_GL000851"/>